<evidence type="ECO:0008006" key="4">
    <source>
        <dbReference type="Google" id="ProtNLM"/>
    </source>
</evidence>
<dbReference type="RefSeq" id="WP_337703931.1">
    <property type="nucleotide sequence ID" value="NZ_JBBEGM010000006.1"/>
</dbReference>
<evidence type="ECO:0000256" key="1">
    <source>
        <dbReference type="SAM" id="Phobius"/>
    </source>
</evidence>
<keyword evidence="1" id="KW-0812">Transmembrane</keyword>
<name>A0ABU8M5D7_9PSEU</name>
<protein>
    <recommendedName>
        <fullName evidence="4">DUF2516 family protein</fullName>
    </recommendedName>
</protein>
<feature type="transmembrane region" description="Helical" evidence="1">
    <location>
        <begin position="40"/>
        <end position="56"/>
    </location>
</feature>
<sequence length="102" mass="10909">MGSFAAGVLTYFCAGVIILAFFAVLRWIGTRLHLPSARKYWWIAALALIGSVIAQLGGAQAIGWALLGVLGIFALWFFATEHIGSKDIDSDAFTNTDGNDST</sequence>
<keyword evidence="1" id="KW-1133">Transmembrane helix</keyword>
<dbReference type="Proteomes" id="UP001369736">
    <property type="component" value="Unassembled WGS sequence"/>
</dbReference>
<gene>
    <name evidence="2" type="ORF">WCD58_15365</name>
</gene>
<accession>A0ABU8M5D7</accession>
<organism evidence="2 3">
    <name type="scientific">Actinomycetospora flava</name>
    <dbReference type="NCBI Taxonomy" id="3129232"/>
    <lineage>
        <taxon>Bacteria</taxon>
        <taxon>Bacillati</taxon>
        <taxon>Actinomycetota</taxon>
        <taxon>Actinomycetes</taxon>
        <taxon>Pseudonocardiales</taxon>
        <taxon>Pseudonocardiaceae</taxon>
        <taxon>Actinomycetospora</taxon>
    </lineage>
</organism>
<keyword evidence="1" id="KW-0472">Membrane</keyword>
<keyword evidence="3" id="KW-1185">Reference proteome</keyword>
<dbReference type="EMBL" id="JBBEGM010000006">
    <property type="protein sequence ID" value="MEJ2862550.1"/>
    <property type="molecule type" value="Genomic_DNA"/>
</dbReference>
<feature type="transmembrane region" description="Helical" evidence="1">
    <location>
        <begin position="62"/>
        <end position="79"/>
    </location>
</feature>
<evidence type="ECO:0000313" key="2">
    <source>
        <dbReference type="EMBL" id="MEJ2862550.1"/>
    </source>
</evidence>
<comment type="caution">
    <text evidence="2">The sequence shown here is derived from an EMBL/GenBank/DDBJ whole genome shotgun (WGS) entry which is preliminary data.</text>
</comment>
<feature type="transmembrane region" description="Helical" evidence="1">
    <location>
        <begin position="6"/>
        <end position="28"/>
    </location>
</feature>
<reference evidence="2 3" key="1">
    <citation type="submission" date="2024-03" db="EMBL/GenBank/DDBJ databases">
        <title>Actinomycetospora sp. OC33-EN07, a novel actinomycete isolated from wild orchid (Aerides multiflora).</title>
        <authorList>
            <person name="Suriyachadkun C."/>
        </authorList>
    </citation>
    <scope>NUCLEOTIDE SEQUENCE [LARGE SCALE GENOMIC DNA]</scope>
    <source>
        <strain evidence="2 3">OC33-EN07</strain>
    </source>
</reference>
<proteinExistence type="predicted"/>
<evidence type="ECO:0000313" key="3">
    <source>
        <dbReference type="Proteomes" id="UP001369736"/>
    </source>
</evidence>